<evidence type="ECO:0000259" key="3">
    <source>
        <dbReference type="PROSITE" id="PS50893"/>
    </source>
</evidence>
<evidence type="ECO:0000256" key="2">
    <source>
        <dbReference type="ARBA" id="ARBA00022840"/>
    </source>
</evidence>
<dbReference type="Gene3D" id="3.40.50.300">
    <property type="entry name" value="P-loop containing nucleotide triphosphate hydrolases"/>
    <property type="match status" value="2"/>
</dbReference>
<keyword evidence="1" id="KW-0547">Nucleotide-binding</keyword>
<organism evidence="4">
    <name type="scientific">Anaerostipes caccae</name>
    <dbReference type="NCBI Taxonomy" id="105841"/>
    <lineage>
        <taxon>Bacteria</taxon>
        <taxon>Bacillati</taxon>
        <taxon>Bacillota</taxon>
        <taxon>Clostridia</taxon>
        <taxon>Lachnospirales</taxon>
        <taxon>Lachnospiraceae</taxon>
        <taxon>Anaerostipes</taxon>
    </lineage>
</organism>
<feature type="domain" description="ABC transporter" evidence="3">
    <location>
        <begin position="317"/>
        <end position="509"/>
    </location>
</feature>
<dbReference type="AlphaFoldDB" id="A0A6N2WGC7"/>
<dbReference type="CDD" id="cd03221">
    <property type="entry name" value="ABCF_EF-3"/>
    <property type="match status" value="2"/>
</dbReference>
<dbReference type="PROSITE" id="PS00211">
    <property type="entry name" value="ABC_TRANSPORTER_1"/>
    <property type="match status" value="1"/>
</dbReference>
<evidence type="ECO:0000256" key="1">
    <source>
        <dbReference type="ARBA" id="ARBA00022741"/>
    </source>
</evidence>
<feature type="domain" description="ABC transporter" evidence="3">
    <location>
        <begin position="4"/>
        <end position="255"/>
    </location>
</feature>
<accession>A0A6N2WGC7</accession>
<dbReference type="EMBL" id="CACRSQ010000010">
    <property type="protein sequence ID" value="VYT41754.1"/>
    <property type="molecule type" value="Genomic_DNA"/>
</dbReference>
<dbReference type="SUPFAM" id="SSF52540">
    <property type="entry name" value="P-loop containing nucleoside triphosphate hydrolases"/>
    <property type="match status" value="2"/>
</dbReference>
<dbReference type="Pfam" id="PF00005">
    <property type="entry name" value="ABC_tran"/>
    <property type="match status" value="2"/>
</dbReference>
<dbReference type="InterPro" id="IPR032781">
    <property type="entry name" value="ABC_tran_Xtn"/>
</dbReference>
<dbReference type="RefSeq" id="WP_006568409.1">
    <property type="nucleotide sequence ID" value="NZ_BAABZP010000001.1"/>
</dbReference>
<dbReference type="InterPro" id="IPR017871">
    <property type="entry name" value="ABC_transporter-like_CS"/>
</dbReference>
<dbReference type="GO" id="GO:0016887">
    <property type="term" value="F:ATP hydrolysis activity"/>
    <property type="evidence" value="ECO:0007669"/>
    <property type="project" value="InterPro"/>
</dbReference>
<dbReference type="InterPro" id="IPR003439">
    <property type="entry name" value="ABC_transporter-like_ATP-bd"/>
</dbReference>
<sequence length="509" mass="57170">MSLLDIKDLSHSFGDKQLFKETEFQLNKGEHIGIVGPNGAGKSTFIKICTGQITPDSGQIFRHPAASFGCLDQYAQMKENITISDFLKSAFQSLFIKEEQMNLLYSKAAAGDEKALPAAARLQEQLELHDFYQIDTRIEQAAAGLGLLTIGLECPVEKISGGQRARVILAKLLLEQPSVLLLDEPTNFLDKEHVSWLADYLSGLPSAFLVVSHDNEFLEQSVNRVCDIHNGRLTKYYGTYSDFLKKKTFLQEEYIRRYSFQQKKIKETEEFIRKNMAGRKSKMARGRKKQLNRMERMENPDVTENRPCFNFSQLPVTNADHLSVRHLSVGYQYPLLSGLQFSAKGGQKIVITGFNGIGKSTLLKTLTNQIPALDGSFSFSEQVTIGYFEQDLIWDDTTRTPLQIVSDCYPSLPIKKVRQHLAQCGISSCHAGQEIGSLSGGEQCKVKLCLLTLKPCNFLIMDEPTNHLDAAAKEALKNALKDFTGTVLVVSHEENFYCGWVDRMIQIQK</sequence>
<dbReference type="PROSITE" id="PS50893">
    <property type="entry name" value="ABC_TRANSPORTER_2"/>
    <property type="match status" value="2"/>
</dbReference>
<dbReference type="FunFam" id="3.40.50.300:FF:000011">
    <property type="entry name" value="Putative ABC transporter ATP-binding component"/>
    <property type="match status" value="1"/>
</dbReference>
<gene>
    <name evidence="4" type="ORF">ACLFYP115_03389</name>
</gene>
<protein>
    <submittedName>
        <fullName evidence="4">Putative ABC transporter ATP-binding protein/MT2552</fullName>
    </submittedName>
</protein>
<evidence type="ECO:0000313" key="4">
    <source>
        <dbReference type="EMBL" id="VYT41754.1"/>
    </source>
</evidence>
<dbReference type="Pfam" id="PF12848">
    <property type="entry name" value="ABC_tran_Xtn"/>
    <property type="match status" value="1"/>
</dbReference>
<proteinExistence type="predicted"/>
<dbReference type="PANTHER" id="PTHR42855:SF2">
    <property type="entry name" value="DRUG RESISTANCE ABC TRANSPORTER,ATP-BINDING PROTEIN"/>
    <property type="match status" value="1"/>
</dbReference>
<dbReference type="GO" id="GO:0005524">
    <property type="term" value="F:ATP binding"/>
    <property type="evidence" value="ECO:0007669"/>
    <property type="project" value="UniProtKB-KW"/>
</dbReference>
<keyword evidence="2 4" id="KW-0067">ATP-binding</keyword>
<reference evidence="4" key="1">
    <citation type="submission" date="2019-11" db="EMBL/GenBank/DDBJ databases">
        <authorList>
            <person name="Feng L."/>
        </authorList>
    </citation>
    <scope>NUCLEOTIDE SEQUENCE</scope>
    <source>
        <strain evidence="4">AcaccaeLFYP115</strain>
    </source>
</reference>
<dbReference type="InterPro" id="IPR003593">
    <property type="entry name" value="AAA+_ATPase"/>
</dbReference>
<name>A0A6N2WGC7_9FIRM</name>
<dbReference type="InterPro" id="IPR051309">
    <property type="entry name" value="ABCF_ATPase"/>
</dbReference>
<dbReference type="SMART" id="SM00382">
    <property type="entry name" value="AAA"/>
    <property type="match status" value="2"/>
</dbReference>
<dbReference type="PANTHER" id="PTHR42855">
    <property type="entry name" value="ABC TRANSPORTER ATP-BINDING SUBUNIT"/>
    <property type="match status" value="1"/>
</dbReference>
<dbReference type="InterPro" id="IPR027417">
    <property type="entry name" value="P-loop_NTPase"/>
</dbReference>